<keyword evidence="4" id="KW-1185">Reference proteome</keyword>
<feature type="transmembrane region" description="Helical" evidence="2">
    <location>
        <begin position="32"/>
        <end position="54"/>
    </location>
</feature>
<sequence length="116" mass="13401">MGKNSHIKQQSKQQNESQIGHREQLKKNNTRLFLYYMNSVLLPIIFITVVGIYMSIQGITIEQAESFPTIVVLGIYSVLLYLNFLLVRTLEHKWVHFAFGVLVPVGTLLFLGFFLR</sequence>
<evidence type="ECO:0000256" key="1">
    <source>
        <dbReference type="SAM" id="MobiDB-lite"/>
    </source>
</evidence>
<feature type="transmembrane region" description="Helical" evidence="2">
    <location>
        <begin position="94"/>
        <end position="115"/>
    </location>
</feature>
<gene>
    <name evidence="3" type="ORF">J2S11_003160</name>
</gene>
<evidence type="ECO:0000313" key="4">
    <source>
        <dbReference type="Proteomes" id="UP001235840"/>
    </source>
</evidence>
<name>A0ABT9W317_9BACI</name>
<keyword evidence="2" id="KW-0472">Membrane</keyword>
<evidence type="ECO:0000256" key="2">
    <source>
        <dbReference type="SAM" id="Phobius"/>
    </source>
</evidence>
<feature type="region of interest" description="Disordered" evidence="1">
    <location>
        <begin position="1"/>
        <end position="22"/>
    </location>
</feature>
<dbReference type="RefSeq" id="WP_307396033.1">
    <property type="nucleotide sequence ID" value="NZ_BAAADK010000014.1"/>
</dbReference>
<accession>A0ABT9W317</accession>
<dbReference type="EMBL" id="JAUSTY010000014">
    <property type="protein sequence ID" value="MDQ0167235.1"/>
    <property type="molecule type" value="Genomic_DNA"/>
</dbReference>
<evidence type="ECO:0000313" key="3">
    <source>
        <dbReference type="EMBL" id="MDQ0167235.1"/>
    </source>
</evidence>
<keyword evidence="2" id="KW-0812">Transmembrane</keyword>
<reference evidence="3 4" key="1">
    <citation type="submission" date="2023-07" db="EMBL/GenBank/DDBJ databases">
        <title>Genomic Encyclopedia of Type Strains, Phase IV (KMG-IV): sequencing the most valuable type-strain genomes for metagenomic binning, comparative biology and taxonomic classification.</title>
        <authorList>
            <person name="Goeker M."/>
        </authorList>
    </citation>
    <scope>NUCLEOTIDE SEQUENCE [LARGE SCALE GENOMIC DNA]</scope>
    <source>
        <strain evidence="3 4">DSM 12751</strain>
    </source>
</reference>
<protein>
    <submittedName>
        <fullName evidence="3">Uncharacterized protein</fullName>
    </submittedName>
</protein>
<keyword evidence="2" id="KW-1133">Transmembrane helix</keyword>
<comment type="caution">
    <text evidence="3">The sequence shown here is derived from an EMBL/GenBank/DDBJ whole genome shotgun (WGS) entry which is preliminary data.</text>
</comment>
<dbReference type="Proteomes" id="UP001235840">
    <property type="component" value="Unassembled WGS sequence"/>
</dbReference>
<proteinExistence type="predicted"/>
<feature type="transmembrane region" description="Helical" evidence="2">
    <location>
        <begin position="66"/>
        <end position="87"/>
    </location>
</feature>
<feature type="compositionally biased region" description="Polar residues" evidence="1">
    <location>
        <begin position="7"/>
        <end position="18"/>
    </location>
</feature>
<organism evidence="3 4">
    <name type="scientific">Caldalkalibacillus horti</name>
    <dbReference type="NCBI Taxonomy" id="77523"/>
    <lineage>
        <taxon>Bacteria</taxon>
        <taxon>Bacillati</taxon>
        <taxon>Bacillota</taxon>
        <taxon>Bacilli</taxon>
        <taxon>Bacillales</taxon>
        <taxon>Bacillaceae</taxon>
        <taxon>Caldalkalibacillus</taxon>
    </lineage>
</organism>